<dbReference type="RefSeq" id="WP_156643330.1">
    <property type="nucleotide sequence ID" value="NZ_WOXT01000006.1"/>
</dbReference>
<protein>
    <recommendedName>
        <fullName evidence="3">HMA domain-containing protein</fullName>
    </recommendedName>
</protein>
<reference evidence="1 2" key="1">
    <citation type="submission" date="2019-12" db="EMBL/GenBank/DDBJ databases">
        <authorList>
            <person name="Xu J."/>
        </authorList>
    </citation>
    <scope>NUCLEOTIDE SEQUENCE [LARGE SCALE GENOMIC DNA]</scope>
    <source>
        <strain evidence="1 2">HX-5-24</strain>
    </source>
</reference>
<keyword evidence="2" id="KW-1185">Reference proteome</keyword>
<name>A0A7C9LQV2_9GAMM</name>
<proteinExistence type="predicted"/>
<evidence type="ECO:0000313" key="1">
    <source>
        <dbReference type="EMBL" id="MUV15743.1"/>
    </source>
</evidence>
<sequence length="81" mass="8891">MKLRIQDLPEDGVRSIIDAILQVDLGARINFDASLVSIAGRMTVDDASAAIERSGYQVAAIVDQTLIDAGFRYKPHDIRSF</sequence>
<evidence type="ECO:0000313" key="2">
    <source>
        <dbReference type="Proteomes" id="UP000479692"/>
    </source>
</evidence>
<gene>
    <name evidence="1" type="ORF">GN331_16190</name>
</gene>
<dbReference type="Proteomes" id="UP000479692">
    <property type="component" value="Unassembled WGS sequence"/>
</dbReference>
<organism evidence="1 2">
    <name type="scientific">Noviluteimonas gilva</name>
    <dbReference type="NCBI Taxonomy" id="2682097"/>
    <lineage>
        <taxon>Bacteria</taxon>
        <taxon>Pseudomonadati</taxon>
        <taxon>Pseudomonadota</taxon>
        <taxon>Gammaproteobacteria</taxon>
        <taxon>Lysobacterales</taxon>
        <taxon>Lysobacteraceae</taxon>
        <taxon>Noviluteimonas</taxon>
    </lineage>
</organism>
<comment type="caution">
    <text evidence="1">The sequence shown here is derived from an EMBL/GenBank/DDBJ whole genome shotgun (WGS) entry which is preliminary data.</text>
</comment>
<evidence type="ECO:0008006" key="3">
    <source>
        <dbReference type="Google" id="ProtNLM"/>
    </source>
</evidence>
<dbReference type="EMBL" id="WOXT01000006">
    <property type="protein sequence ID" value="MUV15743.1"/>
    <property type="molecule type" value="Genomic_DNA"/>
</dbReference>
<dbReference type="AlphaFoldDB" id="A0A7C9LQV2"/>
<accession>A0A7C9LQV2</accession>